<accession>A0AB39EX81</accession>
<dbReference type="EMBL" id="CP158262">
    <property type="protein sequence ID" value="XDJ70488.1"/>
    <property type="molecule type" value="Genomic_DNA"/>
</dbReference>
<dbReference type="GO" id="GO:0016020">
    <property type="term" value="C:membrane"/>
    <property type="evidence" value="ECO:0007669"/>
    <property type="project" value="InterPro"/>
</dbReference>
<dbReference type="InterPro" id="IPR043148">
    <property type="entry name" value="TagF_C"/>
</dbReference>
<dbReference type="InterPro" id="IPR007554">
    <property type="entry name" value="Glycerophosphate_synth"/>
</dbReference>
<dbReference type="GO" id="GO:0047355">
    <property type="term" value="F:CDP-glycerol glycerophosphotransferase activity"/>
    <property type="evidence" value="ECO:0007669"/>
    <property type="project" value="InterPro"/>
</dbReference>
<protein>
    <submittedName>
        <fullName evidence="1">CDP-glycerol glycerophosphotransferase family protein</fullName>
    </submittedName>
</protein>
<gene>
    <name evidence="1" type="ORF">ABRY94_06885</name>
</gene>
<organism evidence="1">
    <name type="scientific">Castellaniella ginsengisoli</name>
    <dbReference type="NCBI Taxonomy" id="546114"/>
    <lineage>
        <taxon>Bacteria</taxon>
        <taxon>Pseudomonadati</taxon>
        <taxon>Pseudomonadota</taxon>
        <taxon>Betaproteobacteria</taxon>
        <taxon>Burkholderiales</taxon>
        <taxon>Alcaligenaceae</taxon>
        <taxon>Castellaniella</taxon>
    </lineage>
</organism>
<evidence type="ECO:0000313" key="1">
    <source>
        <dbReference type="EMBL" id="XDJ70488.1"/>
    </source>
</evidence>
<reference evidence="1" key="1">
    <citation type="submission" date="2024-05" db="EMBL/GenBank/DDBJ databases">
        <authorList>
            <person name="Luo Y.-C."/>
            <person name="Nicholds J."/>
            <person name="Mortimer T."/>
            <person name="Maboni G."/>
        </authorList>
    </citation>
    <scope>NUCLEOTIDE SEQUENCE</scope>
    <source>
        <strain evidence="1">144863</strain>
    </source>
</reference>
<dbReference type="RefSeq" id="WP_368655698.1">
    <property type="nucleotide sequence ID" value="NZ_CP158262.1"/>
</dbReference>
<name>A0AB39EX81_9BURK</name>
<dbReference type="AlphaFoldDB" id="A0AB39EX81"/>
<dbReference type="Pfam" id="PF04464">
    <property type="entry name" value="Glyphos_transf"/>
    <property type="match status" value="1"/>
</dbReference>
<dbReference type="Gene3D" id="3.40.50.12580">
    <property type="match status" value="1"/>
</dbReference>
<proteinExistence type="predicted"/>
<sequence length="409" mass="46351">MSKLTKFFRHPVLYWKDYFRKRSSKVGTSTVVNPSAQGVGKVSYTINFSGVNIFREFSYYLHTGESLEAGANHLDLWLPLLLGFRIPFLLIVRNEKLYYWVIREYQNVDVVYAKGAGDVGKVVERFPYIRMALYPSSLGNNIHLVRFEDIRHCFIGHGDSDKASSAHKALRMFDEIWVAGQAHIDRFLNKSFNVSGLEFRKIGRPALKRIIDSGGRVRNDKSLGKVLYLPTWEGSNYKNDYSSVAISREIISFVSELALINVKFHPFTGHRDAGLKNIRDQATTAFRGNQQVSVTSISTPILDIIENYDIFICDISSVVTECLALDAPILLYFPKDKVIELASSKMSFDDYCYVFSSVEELKLQIQEIISKGDPKADSRKAAVDYFIGLDETRGLRMKDLIKSSGSLAV</sequence>